<reference evidence="2" key="1">
    <citation type="submission" date="2019-04" db="EMBL/GenBank/DDBJ databases">
        <authorList>
            <person name="Alioto T."/>
            <person name="Alioto T."/>
        </authorList>
    </citation>
    <scope>NUCLEOTIDE SEQUENCE [LARGE SCALE GENOMIC DNA]</scope>
</reference>
<organism evidence="2 3">
    <name type="scientific">Marmota monax</name>
    <name type="common">Woodchuck</name>
    <dbReference type="NCBI Taxonomy" id="9995"/>
    <lineage>
        <taxon>Eukaryota</taxon>
        <taxon>Metazoa</taxon>
        <taxon>Chordata</taxon>
        <taxon>Craniata</taxon>
        <taxon>Vertebrata</taxon>
        <taxon>Euteleostomi</taxon>
        <taxon>Mammalia</taxon>
        <taxon>Eutheria</taxon>
        <taxon>Euarchontoglires</taxon>
        <taxon>Glires</taxon>
        <taxon>Rodentia</taxon>
        <taxon>Sciuromorpha</taxon>
        <taxon>Sciuridae</taxon>
        <taxon>Xerinae</taxon>
        <taxon>Marmotini</taxon>
        <taxon>Marmota</taxon>
    </lineage>
</organism>
<evidence type="ECO:0000313" key="3">
    <source>
        <dbReference type="Proteomes" id="UP000335636"/>
    </source>
</evidence>
<gene>
    <name evidence="2" type="ORF">MONAX_5E037804</name>
</gene>
<evidence type="ECO:0000256" key="1">
    <source>
        <dbReference type="SAM" id="MobiDB-lite"/>
    </source>
</evidence>
<feature type="non-terminal residue" evidence="2">
    <location>
        <position position="64"/>
    </location>
</feature>
<protein>
    <submittedName>
        <fullName evidence="2">Uncharacterized protein</fullName>
    </submittedName>
</protein>
<dbReference type="EMBL" id="CABDUW010000668">
    <property type="protein sequence ID" value="VTJ73239.1"/>
    <property type="molecule type" value="Genomic_DNA"/>
</dbReference>
<dbReference type="Proteomes" id="UP000335636">
    <property type="component" value="Unassembled WGS sequence"/>
</dbReference>
<evidence type="ECO:0000313" key="2">
    <source>
        <dbReference type="EMBL" id="VTJ73239.1"/>
    </source>
</evidence>
<accession>A0A5E4BWC3</accession>
<keyword evidence="3" id="KW-1185">Reference proteome</keyword>
<name>A0A5E4BWC3_MARMO</name>
<sequence length="64" mass="7006">MWTCIGGHDWRQVPTVQASVKRRRPSKRSWLPEQTLADQAGIRRQASTSVGVASGGIPGLARVH</sequence>
<comment type="caution">
    <text evidence="2">The sequence shown here is derived from an EMBL/GenBank/DDBJ whole genome shotgun (WGS) entry which is preliminary data.</text>
</comment>
<proteinExistence type="predicted"/>
<feature type="region of interest" description="Disordered" evidence="1">
    <location>
        <begin position="16"/>
        <end position="64"/>
    </location>
</feature>
<dbReference type="AlphaFoldDB" id="A0A5E4BWC3"/>